<feature type="signal peptide" evidence="3">
    <location>
        <begin position="1"/>
        <end position="25"/>
    </location>
</feature>
<dbReference type="NCBIfam" id="TIGR01730">
    <property type="entry name" value="RND_mfp"/>
    <property type="match status" value="1"/>
</dbReference>
<dbReference type="GO" id="GO:0015562">
    <property type="term" value="F:efflux transmembrane transporter activity"/>
    <property type="evidence" value="ECO:0007669"/>
    <property type="project" value="TreeGrafter"/>
</dbReference>
<organism evidence="4 5">
    <name type="scientific">Pseudoalteromonas aurantia</name>
    <dbReference type="NCBI Taxonomy" id="43654"/>
    <lineage>
        <taxon>Bacteria</taxon>
        <taxon>Pseudomonadati</taxon>
        <taxon>Pseudomonadota</taxon>
        <taxon>Gammaproteobacteria</taxon>
        <taxon>Alteromonadales</taxon>
        <taxon>Pseudoalteromonadaceae</taxon>
        <taxon>Pseudoalteromonas</taxon>
    </lineage>
</organism>
<dbReference type="Gene3D" id="2.40.50.100">
    <property type="match status" value="1"/>
</dbReference>
<sequence length="361" mass="38398">MQFAVRSVFCVVLASVSLVASKVYAQTTEVDIYIPSLNKQADVMRLTGTIEATRDASLASLEAGAVSVLQVDVGSLVKKGEVLLQLDDTLAKLELAQAKASLQAATVAKQEAERLLAEVVALSDQQSVAKTLIGERRANLANTKAELVKQQAAVSLAKEIVNRHTLYAPFTGVIASRSVDVGEWVTPQNSVFSLVAQSDLRLVLDVPQEYYSDFASQERVSAAVTADIKNSHTINTQISRLVGVADPMSRTFVAHIDIPNETYSHEFIAGMSASAEVLLASSKSKVWLPKSAIKQHPDGGSSVFSIENGSAKRSLVTVVGSTSEQVSVIGLTGSERIVVSGVELLKDGTLLSVKSTVSDEL</sequence>
<dbReference type="AlphaFoldDB" id="A0A5S3VE63"/>
<reference evidence="4 5" key="1">
    <citation type="submission" date="2018-01" db="EMBL/GenBank/DDBJ databases">
        <authorList>
            <person name="Paulsen S."/>
            <person name="Gram L.K."/>
        </authorList>
    </citation>
    <scope>NUCLEOTIDE SEQUENCE [LARGE SCALE GENOMIC DNA]</scope>
    <source>
        <strain evidence="4 5">S3790</strain>
    </source>
</reference>
<feature type="chain" id="PRO_5024370106" evidence="3">
    <location>
        <begin position="26"/>
        <end position="361"/>
    </location>
</feature>
<dbReference type="Gene3D" id="2.40.30.170">
    <property type="match status" value="1"/>
</dbReference>
<gene>
    <name evidence="4" type="ORF">CWC19_00745</name>
</gene>
<dbReference type="RefSeq" id="WP_138589536.1">
    <property type="nucleotide sequence ID" value="NZ_PNBX01000002.1"/>
</dbReference>
<keyword evidence="2" id="KW-0175">Coiled coil</keyword>
<evidence type="ECO:0000256" key="3">
    <source>
        <dbReference type="SAM" id="SignalP"/>
    </source>
</evidence>
<comment type="caution">
    <text evidence="4">The sequence shown here is derived from an EMBL/GenBank/DDBJ whole genome shotgun (WGS) entry which is preliminary data.</text>
</comment>
<reference evidence="5" key="2">
    <citation type="submission" date="2019-06" db="EMBL/GenBank/DDBJ databases">
        <title>Co-occurence of chitin degradation, pigmentation and bioactivity in marine Pseudoalteromonas.</title>
        <authorList>
            <person name="Sonnenschein E.C."/>
            <person name="Bech P.K."/>
        </authorList>
    </citation>
    <scope>NUCLEOTIDE SEQUENCE [LARGE SCALE GENOMIC DNA]</scope>
    <source>
        <strain evidence="5">S3790</strain>
    </source>
</reference>
<dbReference type="PANTHER" id="PTHR30469:SF15">
    <property type="entry name" value="HLYD FAMILY OF SECRETION PROTEINS"/>
    <property type="match status" value="1"/>
</dbReference>
<evidence type="ECO:0000313" key="5">
    <source>
        <dbReference type="Proteomes" id="UP000307217"/>
    </source>
</evidence>
<accession>A0A5S3VE63</accession>
<dbReference type="PANTHER" id="PTHR30469">
    <property type="entry name" value="MULTIDRUG RESISTANCE PROTEIN MDTA"/>
    <property type="match status" value="1"/>
</dbReference>
<feature type="coiled-coil region" evidence="2">
    <location>
        <begin position="95"/>
        <end position="125"/>
    </location>
</feature>
<protein>
    <submittedName>
        <fullName evidence="4">Efflux RND transporter periplasmic adaptor subunit</fullName>
    </submittedName>
</protein>
<evidence type="ECO:0000256" key="2">
    <source>
        <dbReference type="SAM" id="Coils"/>
    </source>
</evidence>
<dbReference type="Proteomes" id="UP000307217">
    <property type="component" value="Unassembled WGS sequence"/>
</dbReference>
<dbReference type="Gene3D" id="1.10.287.470">
    <property type="entry name" value="Helix hairpin bin"/>
    <property type="match status" value="1"/>
</dbReference>
<dbReference type="EMBL" id="PNBX01000002">
    <property type="protein sequence ID" value="TMO70621.1"/>
    <property type="molecule type" value="Genomic_DNA"/>
</dbReference>
<dbReference type="GO" id="GO:1990281">
    <property type="term" value="C:efflux pump complex"/>
    <property type="evidence" value="ECO:0007669"/>
    <property type="project" value="TreeGrafter"/>
</dbReference>
<dbReference type="InterPro" id="IPR006143">
    <property type="entry name" value="RND_pump_MFP"/>
</dbReference>
<dbReference type="SUPFAM" id="SSF111369">
    <property type="entry name" value="HlyD-like secretion proteins"/>
    <property type="match status" value="1"/>
</dbReference>
<keyword evidence="3" id="KW-0732">Signal</keyword>
<evidence type="ECO:0000256" key="1">
    <source>
        <dbReference type="ARBA" id="ARBA00009477"/>
    </source>
</evidence>
<name>A0A5S3VE63_9GAMM</name>
<dbReference type="Gene3D" id="2.40.420.20">
    <property type="match status" value="1"/>
</dbReference>
<evidence type="ECO:0000313" key="4">
    <source>
        <dbReference type="EMBL" id="TMO70621.1"/>
    </source>
</evidence>
<proteinExistence type="inferred from homology"/>
<comment type="similarity">
    <text evidence="1">Belongs to the membrane fusion protein (MFP) (TC 8.A.1) family.</text>
</comment>
<dbReference type="OrthoDB" id="9806939at2"/>